<dbReference type="InterPro" id="IPR004384">
    <property type="entry name" value="RNA_MeTrfase_TrmJ/LasT"/>
</dbReference>
<dbReference type="Gene3D" id="3.40.1280.10">
    <property type="match status" value="1"/>
</dbReference>
<dbReference type="InterPro" id="IPR029026">
    <property type="entry name" value="tRNA_m1G_MTases_N"/>
</dbReference>
<evidence type="ECO:0000259" key="5">
    <source>
        <dbReference type="Pfam" id="PF00588"/>
    </source>
</evidence>
<evidence type="ECO:0000313" key="7">
    <source>
        <dbReference type="Proteomes" id="UP001595710"/>
    </source>
</evidence>
<name>A0ABV7WR91_9GAMM</name>
<gene>
    <name evidence="6" type="ORF">ACFOND_09200</name>
</gene>
<feature type="domain" description="tRNA/rRNA methyltransferase SpoU type" evidence="5">
    <location>
        <begin position="14"/>
        <end position="145"/>
    </location>
</feature>
<dbReference type="Pfam" id="PF00588">
    <property type="entry name" value="SpoU_methylase"/>
    <property type="match status" value="1"/>
</dbReference>
<protein>
    <submittedName>
        <fullName evidence="6">RNA methyltransferase</fullName>
    </submittedName>
</protein>
<dbReference type="SUPFAM" id="SSF75217">
    <property type="entry name" value="alpha/beta knot"/>
    <property type="match status" value="1"/>
</dbReference>
<evidence type="ECO:0000256" key="3">
    <source>
        <dbReference type="ARBA" id="ARBA00022679"/>
    </source>
</evidence>
<comment type="caution">
    <text evidence="6">The sequence shown here is derived from an EMBL/GenBank/DDBJ whole genome shotgun (WGS) entry which is preliminary data.</text>
</comment>
<evidence type="ECO:0000256" key="1">
    <source>
        <dbReference type="ARBA" id="ARBA00007228"/>
    </source>
</evidence>
<keyword evidence="3" id="KW-0808">Transferase</keyword>
<dbReference type="InterPro" id="IPR001537">
    <property type="entry name" value="SpoU_MeTrfase"/>
</dbReference>
<dbReference type="PANTHER" id="PTHR42786">
    <property type="entry name" value="TRNA/RRNA METHYLTRANSFERASE"/>
    <property type="match status" value="1"/>
</dbReference>
<accession>A0ABV7WR91</accession>
<comment type="similarity">
    <text evidence="1">Belongs to the class IV-like SAM-binding methyltransferase superfamily. RNA methyltransferase TrmH family.</text>
</comment>
<dbReference type="CDD" id="cd18098">
    <property type="entry name" value="SpoU-like"/>
    <property type="match status" value="1"/>
</dbReference>
<keyword evidence="4" id="KW-0949">S-adenosyl-L-methionine</keyword>
<dbReference type="GO" id="GO:0032259">
    <property type="term" value="P:methylation"/>
    <property type="evidence" value="ECO:0007669"/>
    <property type="project" value="UniProtKB-KW"/>
</dbReference>
<reference evidence="7" key="1">
    <citation type="journal article" date="2019" name="Int. J. Syst. Evol. Microbiol.">
        <title>The Global Catalogue of Microorganisms (GCM) 10K type strain sequencing project: providing services to taxonomists for standard genome sequencing and annotation.</title>
        <authorList>
            <consortium name="The Broad Institute Genomics Platform"/>
            <consortium name="The Broad Institute Genome Sequencing Center for Infectious Disease"/>
            <person name="Wu L."/>
            <person name="Ma J."/>
        </authorList>
    </citation>
    <scope>NUCLEOTIDE SEQUENCE [LARGE SCALE GENOMIC DNA]</scope>
    <source>
        <strain evidence="7">CECT 8288</strain>
    </source>
</reference>
<dbReference type="Proteomes" id="UP001595710">
    <property type="component" value="Unassembled WGS sequence"/>
</dbReference>
<dbReference type="InterPro" id="IPR029028">
    <property type="entry name" value="Alpha/beta_knot_MTases"/>
</dbReference>
<dbReference type="GO" id="GO:0008168">
    <property type="term" value="F:methyltransferase activity"/>
    <property type="evidence" value="ECO:0007669"/>
    <property type="project" value="UniProtKB-KW"/>
</dbReference>
<dbReference type="RefSeq" id="WP_377362846.1">
    <property type="nucleotide sequence ID" value="NZ_JBHRYN010000011.1"/>
</dbReference>
<evidence type="ECO:0000256" key="2">
    <source>
        <dbReference type="ARBA" id="ARBA00022603"/>
    </source>
</evidence>
<keyword evidence="7" id="KW-1185">Reference proteome</keyword>
<evidence type="ECO:0000313" key="6">
    <source>
        <dbReference type="EMBL" id="MFC3701813.1"/>
    </source>
</evidence>
<keyword evidence="2 6" id="KW-0489">Methyltransferase</keyword>
<dbReference type="PANTHER" id="PTHR42786:SF6">
    <property type="entry name" value="TRNA_RRNA METHYLTRANSFERASE SPOU TYPE DOMAIN-CONTAINING PROTEIN"/>
    <property type="match status" value="1"/>
</dbReference>
<evidence type="ECO:0000256" key="4">
    <source>
        <dbReference type="ARBA" id="ARBA00022691"/>
    </source>
</evidence>
<sequence length="177" mass="19372">MSKSNASYNSYIGIALTNPKSPTNVGAVLRAAGCFNANQVLYTGNRFDIAKKFQTDTKQANHSIGLTKVECFDGEKPTQAKLVCVDLVEGAIPLMDFEHPEQALYVFGPEDGSINQETISKADAVVYIPTTGCLNLAASVNVLLYDRLAKSTHIDRSNELIIRSRDRNNQTRVTDSE</sequence>
<dbReference type="EMBL" id="JBHRYN010000011">
    <property type="protein sequence ID" value="MFC3701813.1"/>
    <property type="molecule type" value="Genomic_DNA"/>
</dbReference>
<organism evidence="6 7">
    <name type="scientific">Reinekea marina</name>
    <dbReference type="NCBI Taxonomy" id="1310421"/>
    <lineage>
        <taxon>Bacteria</taxon>
        <taxon>Pseudomonadati</taxon>
        <taxon>Pseudomonadota</taxon>
        <taxon>Gammaproteobacteria</taxon>
        <taxon>Oceanospirillales</taxon>
        <taxon>Saccharospirillaceae</taxon>
        <taxon>Reinekea</taxon>
    </lineage>
</organism>
<proteinExistence type="inferred from homology"/>